<evidence type="ECO:0000256" key="1">
    <source>
        <dbReference type="SAM" id="MobiDB-lite"/>
    </source>
</evidence>
<reference evidence="3" key="2">
    <citation type="journal article" date="2023" name="IMA Fungus">
        <title>Comparative genomic study of the Penicillium genus elucidates a diverse pangenome and 15 lateral gene transfer events.</title>
        <authorList>
            <person name="Petersen C."/>
            <person name="Sorensen T."/>
            <person name="Nielsen M.R."/>
            <person name="Sondergaard T.E."/>
            <person name="Sorensen J.L."/>
            <person name="Fitzpatrick D.A."/>
            <person name="Frisvad J.C."/>
            <person name="Nielsen K.L."/>
        </authorList>
    </citation>
    <scope>NUCLEOTIDE SEQUENCE</scope>
    <source>
        <strain evidence="3">IBT 30728</strain>
    </source>
</reference>
<keyword evidence="4" id="KW-1185">Reference proteome</keyword>
<gene>
    <name evidence="3" type="ORF">N7539_005562</name>
</gene>
<name>A0A9W9X732_9EURO</name>
<dbReference type="Pfam" id="PF13391">
    <property type="entry name" value="HNH_2"/>
    <property type="match status" value="1"/>
</dbReference>
<organism evidence="3 4">
    <name type="scientific">Penicillium diatomitis</name>
    <dbReference type="NCBI Taxonomy" id="2819901"/>
    <lineage>
        <taxon>Eukaryota</taxon>
        <taxon>Fungi</taxon>
        <taxon>Dikarya</taxon>
        <taxon>Ascomycota</taxon>
        <taxon>Pezizomycotina</taxon>
        <taxon>Eurotiomycetes</taxon>
        <taxon>Eurotiomycetidae</taxon>
        <taxon>Eurotiales</taxon>
        <taxon>Aspergillaceae</taxon>
        <taxon>Penicillium</taxon>
    </lineage>
</organism>
<feature type="compositionally biased region" description="Basic and acidic residues" evidence="1">
    <location>
        <begin position="344"/>
        <end position="354"/>
    </location>
</feature>
<dbReference type="RefSeq" id="XP_056790358.1">
    <property type="nucleotide sequence ID" value="XM_056935164.1"/>
</dbReference>
<evidence type="ECO:0000259" key="2">
    <source>
        <dbReference type="Pfam" id="PF13391"/>
    </source>
</evidence>
<comment type="caution">
    <text evidence="3">The sequence shown here is derived from an EMBL/GenBank/DDBJ whole genome shotgun (WGS) entry which is preliminary data.</text>
</comment>
<accession>A0A9W9X732</accession>
<dbReference type="InterPro" id="IPR003615">
    <property type="entry name" value="HNH_nuc"/>
</dbReference>
<proteinExistence type="predicted"/>
<dbReference type="AlphaFoldDB" id="A0A9W9X732"/>
<feature type="region of interest" description="Disordered" evidence="1">
    <location>
        <begin position="330"/>
        <end position="354"/>
    </location>
</feature>
<feature type="compositionally biased region" description="Low complexity" evidence="1">
    <location>
        <begin position="333"/>
        <end position="342"/>
    </location>
</feature>
<feature type="domain" description="HNH nuclease" evidence="2">
    <location>
        <begin position="123"/>
        <end position="207"/>
    </location>
</feature>
<protein>
    <recommendedName>
        <fullName evidence="2">HNH nuclease domain-containing protein</fullName>
    </recommendedName>
</protein>
<reference evidence="3" key="1">
    <citation type="submission" date="2022-12" db="EMBL/GenBank/DDBJ databases">
        <authorList>
            <person name="Petersen C."/>
        </authorList>
    </citation>
    <scope>NUCLEOTIDE SEQUENCE</scope>
    <source>
        <strain evidence="3">IBT 30728</strain>
    </source>
</reference>
<dbReference type="Proteomes" id="UP001148312">
    <property type="component" value="Unassembled WGS sequence"/>
</dbReference>
<evidence type="ECO:0000313" key="3">
    <source>
        <dbReference type="EMBL" id="KAJ5485574.1"/>
    </source>
</evidence>
<dbReference type="GeneID" id="81625413"/>
<evidence type="ECO:0000313" key="4">
    <source>
        <dbReference type="Proteomes" id="UP001148312"/>
    </source>
</evidence>
<sequence length="441" mass="50487">MDTFTIFSEFEDPERQELIDRLVNLDTGFTTVTRTGMLLMWLCDLDILRRAVEPEQKEYRRFLKLIVTVPMMDHAGICDPKNFRDPQSSKPCEITVTSPIASVYLSAAVKKLQRILDRDGVRCVLTQLGQPTLHIAHIIPFKLNGVTGRDDPIWTWLETFWGEERTRSWKQQLIQGEDDALNTEFLANLMTLSVQAHCYLDAGLCAFRPISINEAKTSMTVSFHWLPLPMADARRTSRVPLQSHPYPERRQGWVHTPRENEEDGEIGLFHWGRMEVIRSGFIFEMSTPDPKIIPLPSFELLELRWHLSRIMAMQGAAEDEDDDFLSDYETTQVPSRSVVPPVRAEPENRDDGWDFSRGRDFSWLQPPAQIVAHPDENVLPSRPMPIRPRIRRSPTSHKGSPTKENPRPIGARSLSPEKTQPSEGALMEAQDWAWVRGRGGG</sequence>
<feature type="region of interest" description="Disordered" evidence="1">
    <location>
        <begin position="372"/>
        <end position="441"/>
    </location>
</feature>
<dbReference type="EMBL" id="JAPWDQ010000005">
    <property type="protein sequence ID" value="KAJ5485574.1"/>
    <property type="molecule type" value="Genomic_DNA"/>
</dbReference>